<proteinExistence type="predicted"/>
<dbReference type="Proteomes" id="UP000765509">
    <property type="component" value="Unassembled WGS sequence"/>
</dbReference>
<evidence type="ECO:0000313" key="2">
    <source>
        <dbReference type="Proteomes" id="UP000765509"/>
    </source>
</evidence>
<dbReference type="GO" id="GO:0006508">
    <property type="term" value="P:proteolysis"/>
    <property type="evidence" value="ECO:0007669"/>
    <property type="project" value="InterPro"/>
</dbReference>
<dbReference type="InterPro" id="IPR001969">
    <property type="entry name" value="Aspartic_peptidase_AS"/>
</dbReference>
<dbReference type="GO" id="GO:0004190">
    <property type="term" value="F:aspartic-type endopeptidase activity"/>
    <property type="evidence" value="ECO:0007669"/>
    <property type="project" value="InterPro"/>
</dbReference>
<name>A0A9Q3J5C8_9BASI</name>
<dbReference type="EMBL" id="AVOT02062810">
    <property type="protein sequence ID" value="MBW0555722.1"/>
    <property type="molecule type" value="Genomic_DNA"/>
</dbReference>
<organism evidence="1 2">
    <name type="scientific">Austropuccinia psidii MF-1</name>
    <dbReference type="NCBI Taxonomy" id="1389203"/>
    <lineage>
        <taxon>Eukaryota</taxon>
        <taxon>Fungi</taxon>
        <taxon>Dikarya</taxon>
        <taxon>Basidiomycota</taxon>
        <taxon>Pucciniomycotina</taxon>
        <taxon>Pucciniomycetes</taxon>
        <taxon>Pucciniales</taxon>
        <taxon>Sphaerophragmiaceae</taxon>
        <taxon>Austropuccinia</taxon>
    </lineage>
</organism>
<reference evidence="1" key="1">
    <citation type="submission" date="2021-03" db="EMBL/GenBank/DDBJ databases">
        <title>Draft genome sequence of rust myrtle Austropuccinia psidii MF-1, a brazilian biotype.</title>
        <authorList>
            <person name="Quecine M.C."/>
            <person name="Pachon D.M.R."/>
            <person name="Bonatelli M.L."/>
            <person name="Correr F.H."/>
            <person name="Franceschini L.M."/>
            <person name="Leite T.F."/>
            <person name="Margarido G.R.A."/>
            <person name="Almeida C.A."/>
            <person name="Ferrarezi J.A."/>
            <person name="Labate C.A."/>
        </authorList>
    </citation>
    <scope>NUCLEOTIDE SEQUENCE</scope>
    <source>
        <strain evidence="1">MF-1</strain>
    </source>
</reference>
<keyword evidence="2" id="KW-1185">Reference proteome</keyword>
<dbReference type="AlphaFoldDB" id="A0A9Q3J5C8"/>
<protein>
    <submittedName>
        <fullName evidence="1">Uncharacterized protein</fullName>
    </submittedName>
</protein>
<dbReference type="PROSITE" id="PS00141">
    <property type="entry name" value="ASP_PROTEASE"/>
    <property type="match status" value="1"/>
</dbReference>
<comment type="caution">
    <text evidence="1">The sequence shown here is derived from an EMBL/GenBank/DDBJ whole genome shotgun (WGS) entry which is preliminary data.</text>
</comment>
<accession>A0A9Q3J5C8</accession>
<gene>
    <name evidence="1" type="ORF">O181_095437</name>
</gene>
<evidence type="ECO:0000313" key="1">
    <source>
        <dbReference type="EMBL" id="MBW0555722.1"/>
    </source>
</evidence>
<dbReference type="OrthoDB" id="2507422at2759"/>
<sequence length="92" mass="10340">MTVCIDNAQNPLTIDSGAQFSIVAREYLYNHLPNLERQLFKTKANNFKSASGKMISIGAIFKEIIIPHLKGNIRLNPDLIVLEDAQIQVFLL</sequence>